<dbReference type="EMBL" id="MDAL01000034">
    <property type="protein sequence ID" value="PMN90195.1"/>
    <property type="molecule type" value="Genomic_DNA"/>
</dbReference>
<comment type="caution">
    <text evidence="1">The sequence shown here is derived from an EMBL/GenBank/DDBJ whole genome shotgun (WGS) entry which is preliminary data.</text>
</comment>
<evidence type="ECO:0000313" key="2">
    <source>
        <dbReference type="Proteomes" id="UP000235387"/>
    </source>
</evidence>
<protein>
    <submittedName>
        <fullName evidence="1">Uncharacterized protein</fullName>
    </submittedName>
</protein>
<proteinExistence type="predicted"/>
<name>A0A2N7L7T9_9GAMM</name>
<dbReference type="AlphaFoldDB" id="A0A2N7L7T9"/>
<gene>
    <name evidence="1" type="ORF">BCT23_20535</name>
</gene>
<dbReference type="Proteomes" id="UP000235387">
    <property type="component" value="Unassembled WGS sequence"/>
</dbReference>
<evidence type="ECO:0000313" key="1">
    <source>
        <dbReference type="EMBL" id="PMN90195.1"/>
    </source>
</evidence>
<sequence>MRGELWRVNKPACLIGNEKYSEYEGALKAPKYIGLLGGAFCGISIQNFSGYAQCKCAVLNDEKSMKLMFW</sequence>
<reference evidence="2" key="1">
    <citation type="submission" date="2016-07" db="EMBL/GenBank/DDBJ databases">
        <title>Nontailed viruses are major unrecognized killers of bacteria in the ocean.</title>
        <authorList>
            <person name="Kauffman K."/>
            <person name="Hussain F."/>
            <person name="Yang J."/>
            <person name="Arevalo P."/>
            <person name="Brown J."/>
            <person name="Cutler M."/>
            <person name="Kelly L."/>
            <person name="Polz M.F."/>
        </authorList>
    </citation>
    <scope>NUCLEOTIDE SEQUENCE [LARGE SCALE GENOMIC DNA]</scope>
    <source>
        <strain evidence="2">10N.261.45.A10</strain>
    </source>
</reference>
<dbReference type="RefSeq" id="WP_102391476.1">
    <property type="nucleotide sequence ID" value="NZ_MDAL01000034.1"/>
</dbReference>
<accession>A0A2N7L7T9</accession>
<organism evidence="1 2">
    <name type="scientific">Enterovibrio norvegicus</name>
    <dbReference type="NCBI Taxonomy" id="188144"/>
    <lineage>
        <taxon>Bacteria</taxon>
        <taxon>Pseudomonadati</taxon>
        <taxon>Pseudomonadota</taxon>
        <taxon>Gammaproteobacteria</taxon>
        <taxon>Vibrionales</taxon>
        <taxon>Vibrionaceae</taxon>
        <taxon>Enterovibrio</taxon>
    </lineage>
</organism>